<proteinExistence type="predicted"/>
<evidence type="ECO:0000313" key="2">
    <source>
        <dbReference type="EMBL" id="SFB55288.1"/>
    </source>
</evidence>
<dbReference type="OrthoDB" id="962475at2"/>
<dbReference type="GO" id="GO:0032259">
    <property type="term" value="P:methylation"/>
    <property type="evidence" value="ECO:0007669"/>
    <property type="project" value="UniProtKB-KW"/>
</dbReference>
<evidence type="ECO:0000313" key="3">
    <source>
        <dbReference type="Proteomes" id="UP000198790"/>
    </source>
</evidence>
<dbReference type="SUPFAM" id="SSF53335">
    <property type="entry name" value="S-adenosyl-L-methionine-dependent methyltransferases"/>
    <property type="match status" value="1"/>
</dbReference>
<keyword evidence="3" id="KW-1185">Reference proteome</keyword>
<dbReference type="EMBL" id="FOKK01000019">
    <property type="protein sequence ID" value="SFB55288.1"/>
    <property type="molecule type" value="Genomic_DNA"/>
</dbReference>
<keyword evidence="2" id="KW-0808">Transferase</keyword>
<evidence type="ECO:0000259" key="1">
    <source>
        <dbReference type="Pfam" id="PF13847"/>
    </source>
</evidence>
<dbReference type="AlphaFoldDB" id="A0A1I1C306"/>
<dbReference type="Proteomes" id="UP000198790">
    <property type="component" value="Unassembled WGS sequence"/>
</dbReference>
<name>A0A1I1C306_9BACT</name>
<keyword evidence="2" id="KW-0489">Methyltransferase</keyword>
<dbReference type="GO" id="GO:0008168">
    <property type="term" value="F:methyltransferase activity"/>
    <property type="evidence" value="ECO:0007669"/>
    <property type="project" value="UniProtKB-KW"/>
</dbReference>
<organism evidence="2 3">
    <name type="scientific">Algoriphagus aquimarinus</name>
    <dbReference type="NCBI Taxonomy" id="237018"/>
    <lineage>
        <taxon>Bacteria</taxon>
        <taxon>Pseudomonadati</taxon>
        <taxon>Bacteroidota</taxon>
        <taxon>Cytophagia</taxon>
        <taxon>Cytophagales</taxon>
        <taxon>Cyclobacteriaceae</taxon>
        <taxon>Algoriphagus</taxon>
    </lineage>
</organism>
<dbReference type="CDD" id="cd02440">
    <property type="entry name" value="AdoMet_MTases"/>
    <property type="match status" value="1"/>
</dbReference>
<dbReference type="STRING" id="237018.SAMN04489723_11974"/>
<sequence length="192" mass="22069">MELREMKDEEFDSLYPVKIKKLSGTHWTPVDVAKKAMFFLCGAESKSILDLGSGAGKFCLIAAAHVDAKITGVEQRENLIQISRKLAVKFQLQNLEFIHDDLNNLDFGAFDAFYFFNSFEENINLKDKLDKENRVDLELYHSYIALLSEKFKRLPVGTRIVTYCGEATEIPASYLLIKSSNKDKLRFWEKVE</sequence>
<gene>
    <name evidence="2" type="ORF">SAMN04489723_11974</name>
</gene>
<feature type="domain" description="Methyltransferase" evidence="1">
    <location>
        <begin position="45"/>
        <end position="114"/>
    </location>
</feature>
<dbReference type="RefSeq" id="WP_092900355.1">
    <property type="nucleotide sequence ID" value="NZ_FOKK01000019.1"/>
</dbReference>
<dbReference type="Pfam" id="PF13847">
    <property type="entry name" value="Methyltransf_31"/>
    <property type="match status" value="1"/>
</dbReference>
<dbReference type="Gene3D" id="3.40.50.150">
    <property type="entry name" value="Vaccinia Virus protein VP39"/>
    <property type="match status" value="1"/>
</dbReference>
<dbReference type="InterPro" id="IPR025714">
    <property type="entry name" value="Methyltranfer_dom"/>
</dbReference>
<reference evidence="2 3" key="1">
    <citation type="submission" date="2016-10" db="EMBL/GenBank/DDBJ databases">
        <authorList>
            <person name="de Groot N.N."/>
        </authorList>
    </citation>
    <scope>NUCLEOTIDE SEQUENCE [LARGE SCALE GENOMIC DNA]</scope>
    <source>
        <strain evidence="2 3">DSM 23399</strain>
    </source>
</reference>
<accession>A0A1I1C306</accession>
<dbReference type="InterPro" id="IPR029063">
    <property type="entry name" value="SAM-dependent_MTases_sf"/>
</dbReference>
<protein>
    <submittedName>
        <fullName evidence="2">Methyltransferase domain-containing protein</fullName>
    </submittedName>
</protein>